<protein>
    <recommendedName>
        <fullName evidence="5">Helix-turn-helix domain protein</fullName>
    </recommendedName>
</protein>
<organism evidence="3 4">
    <name type="scientific">Calycomorphotria hydatis</name>
    <dbReference type="NCBI Taxonomy" id="2528027"/>
    <lineage>
        <taxon>Bacteria</taxon>
        <taxon>Pseudomonadati</taxon>
        <taxon>Planctomycetota</taxon>
        <taxon>Planctomycetia</taxon>
        <taxon>Planctomycetales</taxon>
        <taxon>Planctomycetaceae</taxon>
        <taxon>Calycomorphotria</taxon>
    </lineage>
</organism>
<feature type="region of interest" description="Disordered" evidence="1">
    <location>
        <begin position="375"/>
        <end position="422"/>
    </location>
</feature>
<feature type="compositionally biased region" description="Low complexity" evidence="1">
    <location>
        <begin position="210"/>
        <end position="219"/>
    </location>
</feature>
<evidence type="ECO:0008006" key="5">
    <source>
        <dbReference type="Google" id="ProtNLM"/>
    </source>
</evidence>
<dbReference type="RefSeq" id="WP_145261769.1">
    <property type="nucleotide sequence ID" value="NZ_CP036316.1"/>
</dbReference>
<feature type="transmembrane region" description="Helical" evidence="2">
    <location>
        <begin position="521"/>
        <end position="544"/>
    </location>
</feature>
<keyword evidence="4" id="KW-1185">Reference proteome</keyword>
<keyword evidence="2" id="KW-1133">Transmembrane helix</keyword>
<feature type="region of interest" description="Disordered" evidence="1">
    <location>
        <begin position="51"/>
        <end position="78"/>
    </location>
</feature>
<evidence type="ECO:0000256" key="1">
    <source>
        <dbReference type="SAM" id="MobiDB-lite"/>
    </source>
</evidence>
<gene>
    <name evidence="3" type="ORF">V22_17650</name>
</gene>
<evidence type="ECO:0000313" key="3">
    <source>
        <dbReference type="EMBL" id="QDT64530.1"/>
    </source>
</evidence>
<feature type="compositionally biased region" description="Polar residues" evidence="1">
    <location>
        <begin position="195"/>
        <end position="209"/>
    </location>
</feature>
<proteinExistence type="predicted"/>
<dbReference type="AlphaFoldDB" id="A0A517T834"/>
<dbReference type="KEGG" id="chya:V22_17650"/>
<evidence type="ECO:0000313" key="4">
    <source>
        <dbReference type="Proteomes" id="UP000319976"/>
    </source>
</evidence>
<reference evidence="3 4" key="1">
    <citation type="submission" date="2019-02" db="EMBL/GenBank/DDBJ databases">
        <title>Deep-cultivation of Planctomycetes and their phenomic and genomic characterization uncovers novel biology.</title>
        <authorList>
            <person name="Wiegand S."/>
            <person name="Jogler M."/>
            <person name="Boedeker C."/>
            <person name="Pinto D."/>
            <person name="Vollmers J."/>
            <person name="Rivas-Marin E."/>
            <person name="Kohn T."/>
            <person name="Peeters S.H."/>
            <person name="Heuer A."/>
            <person name="Rast P."/>
            <person name="Oberbeckmann S."/>
            <person name="Bunk B."/>
            <person name="Jeske O."/>
            <person name="Meyerdierks A."/>
            <person name="Storesund J.E."/>
            <person name="Kallscheuer N."/>
            <person name="Luecker S."/>
            <person name="Lage O.M."/>
            <person name="Pohl T."/>
            <person name="Merkel B.J."/>
            <person name="Hornburger P."/>
            <person name="Mueller R.-W."/>
            <person name="Bruemmer F."/>
            <person name="Labrenz M."/>
            <person name="Spormann A.M."/>
            <person name="Op den Camp H."/>
            <person name="Overmann J."/>
            <person name="Amann R."/>
            <person name="Jetten M.S.M."/>
            <person name="Mascher T."/>
            <person name="Medema M.H."/>
            <person name="Devos D.P."/>
            <person name="Kaster A.-K."/>
            <person name="Ovreas L."/>
            <person name="Rohde M."/>
            <person name="Galperin M.Y."/>
            <person name="Jogler C."/>
        </authorList>
    </citation>
    <scope>NUCLEOTIDE SEQUENCE [LARGE SCALE GENOMIC DNA]</scope>
    <source>
        <strain evidence="3 4">V22</strain>
    </source>
</reference>
<accession>A0A517T834</accession>
<feature type="compositionally biased region" description="Acidic residues" evidence="1">
    <location>
        <begin position="397"/>
        <end position="410"/>
    </location>
</feature>
<feature type="region of interest" description="Disordered" evidence="1">
    <location>
        <begin position="190"/>
        <end position="219"/>
    </location>
</feature>
<dbReference type="Proteomes" id="UP000319976">
    <property type="component" value="Chromosome"/>
</dbReference>
<dbReference type="OrthoDB" id="283946at2"/>
<evidence type="ECO:0000256" key="2">
    <source>
        <dbReference type="SAM" id="Phobius"/>
    </source>
</evidence>
<sequence length="571" mass="60874">MAKKYLSLEEVMDRLNMTADQISRMRETGQLRGFADRGTWKFKSEEIEEFARSRQADSDPEVPLLGDLGLGDEELPDGQSAIDQASSILGMDAGLGLDEVGDDQDPATIISGSVLEDIDDDLLDLSSSDSDVRLIIDEGVSSISPDSDLDIAIPSLGDSDSDVRLTGDEQLGIKGSDSDVKLVGTGHSIEESDSDVQLTPDSTKSDIGQSDSDVSMVGDDSSLVLDEEPSESDSATMTLGGSGIDLDDALEQDDPSSIALEANVSGIILEGSQLGGMLDMDPEDSMEFAEGSGITLEPEDSDADSGITLGVDSGIALEEDLDGKSGLVPVDDADSGISLLEDSGTPGDSGIEVNHPADSGIALEEALGATVSMPMTDDIPSDIPSGTGSVGEKTEMEFDGFDDDMGDSEFELSTSPGDTEDEANVILFDDEDDTNEDAATFIKTGADETDEFEDSEEFDLEDDDEFDEEFEEFEEGEGEEEFEEDVFDADDEDFDEDLQQGESQADFAPMPVAAGPVEYDFGTFTFIGLLMTCGTLAVCGMLMFDLLRSMWGYQEPNVFSSTLLDTFKGLF</sequence>
<feature type="compositionally biased region" description="Acidic residues" evidence="1">
    <location>
        <begin position="447"/>
        <end position="485"/>
    </location>
</feature>
<keyword evidence="2" id="KW-0472">Membrane</keyword>
<feature type="region of interest" description="Disordered" evidence="1">
    <location>
        <begin position="443"/>
        <end position="485"/>
    </location>
</feature>
<dbReference type="EMBL" id="CP036316">
    <property type="protein sequence ID" value="QDT64530.1"/>
    <property type="molecule type" value="Genomic_DNA"/>
</dbReference>
<keyword evidence="2" id="KW-0812">Transmembrane</keyword>
<name>A0A517T834_9PLAN</name>